<gene>
    <name evidence="1" type="ORF">L596_016724</name>
</gene>
<protein>
    <submittedName>
        <fullName evidence="1">Uncharacterized protein</fullName>
    </submittedName>
</protein>
<keyword evidence="2" id="KW-1185">Reference proteome</keyword>
<dbReference type="EMBL" id="AZBU02000004">
    <property type="protein sequence ID" value="TKR83072.1"/>
    <property type="molecule type" value="Genomic_DNA"/>
</dbReference>
<reference evidence="1 2" key="2">
    <citation type="journal article" date="2019" name="G3 (Bethesda)">
        <title>Hybrid Assembly of the Genome of the Entomopathogenic Nematode Steinernema carpocapsae Identifies the X-Chromosome.</title>
        <authorList>
            <person name="Serra L."/>
            <person name="Macchietto M."/>
            <person name="Macias-Munoz A."/>
            <person name="McGill C.J."/>
            <person name="Rodriguez I.M."/>
            <person name="Rodriguez B."/>
            <person name="Murad R."/>
            <person name="Mortazavi A."/>
        </authorList>
    </citation>
    <scope>NUCLEOTIDE SEQUENCE [LARGE SCALE GENOMIC DNA]</scope>
    <source>
        <strain evidence="1 2">ALL</strain>
    </source>
</reference>
<name>A0A4U5NJS1_STECR</name>
<dbReference type="Proteomes" id="UP000298663">
    <property type="component" value="Unassembled WGS sequence"/>
</dbReference>
<reference evidence="1 2" key="1">
    <citation type="journal article" date="2015" name="Genome Biol.">
        <title>Comparative genomics of Steinernema reveals deeply conserved gene regulatory networks.</title>
        <authorList>
            <person name="Dillman A.R."/>
            <person name="Macchietto M."/>
            <person name="Porter C.F."/>
            <person name="Rogers A."/>
            <person name="Williams B."/>
            <person name="Antoshechkin I."/>
            <person name="Lee M.M."/>
            <person name="Goodwin Z."/>
            <person name="Lu X."/>
            <person name="Lewis E.E."/>
            <person name="Goodrich-Blair H."/>
            <person name="Stock S.P."/>
            <person name="Adams B.J."/>
            <person name="Sternberg P.W."/>
            <person name="Mortazavi A."/>
        </authorList>
    </citation>
    <scope>NUCLEOTIDE SEQUENCE [LARGE SCALE GENOMIC DNA]</scope>
    <source>
        <strain evidence="1 2">ALL</strain>
    </source>
</reference>
<organism evidence="1 2">
    <name type="scientific">Steinernema carpocapsae</name>
    <name type="common">Entomopathogenic nematode</name>
    <dbReference type="NCBI Taxonomy" id="34508"/>
    <lineage>
        <taxon>Eukaryota</taxon>
        <taxon>Metazoa</taxon>
        <taxon>Ecdysozoa</taxon>
        <taxon>Nematoda</taxon>
        <taxon>Chromadorea</taxon>
        <taxon>Rhabditida</taxon>
        <taxon>Tylenchina</taxon>
        <taxon>Panagrolaimomorpha</taxon>
        <taxon>Strongyloidoidea</taxon>
        <taxon>Steinernematidae</taxon>
        <taxon>Steinernema</taxon>
    </lineage>
</organism>
<evidence type="ECO:0000313" key="1">
    <source>
        <dbReference type="EMBL" id="TKR83072.1"/>
    </source>
</evidence>
<comment type="caution">
    <text evidence="1">The sequence shown here is derived from an EMBL/GenBank/DDBJ whole genome shotgun (WGS) entry which is preliminary data.</text>
</comment>
<proteinExistence type="predicted"/>
<evidence type="ECO:0000313" key="2">
    <source>
        <dbReference type="Proteomes" id="UP000298663"/>
    </source>
</evidence>
<dbReference type="AlphaFoldDB" id="A0A4U5NJS1"/>
<sequence>MLCEEGLPPVFFPIALVKGVFGKECRRRSAEEGLKIQAEESNVRIPTYPDENSFEKPHVMDLIPYRVAGVDFRLCRSNL</sequence>
<accession>A0A4U5NJS1</accession>